<comment type="caution">
    <text evidence="1">The sequence shown here is derived from an EMBL/GenBank/DDBJ whole genome shotgun (WGS) entry which is preliminary data.</text>
</comment>
<dbReference type="AlphaFoldDB" id="A0A4Q2UWZ8"/>
<dbReference type="PANTHER" id="PTHR30605:SF0">
    <property type="entry name" value="ANHYDRO-N-ACETYLMURAMIC ACID KINASE"/>
    <property type="match status" value="1"/>
</dbReference>
<protein>
    <recommendedName>
        <fullName evidence="3">Anhydro-N-acetylmuramic acid kinase</fullName>
    </recommendedName>
</protein>
<evidence type="ECO:0000313" key="1">
    <source>
        <dbReference type="EMBL" id="RYC78160.1"/>
    </source>
</evidence>
<dbReference type="PANTHER" id="PTHR30605">
    <property type="entry name" value="ANHYDRO-N-ACETYLMURAMIC ACID KINASE"/>
    <property type="match status" value="1"/>
</dbReference>
<dbReference type="InterPro" id="IPR005338">
    <property type="entry name" value="Anhydro_N_Ac-Mur_kinase"/>
</dbReference>
<gene>
    <name evidence="1" type="ORF">BFJ63_vAg18965</name>
</gene>
<dbReference type="EMBL" id="MQTW01001393">
    <property type="protein sequence ID" value="RYC78160.1"/>
    <property type="molecule type" value="Genomic_DNA"/>
</dbReference>
<dbReference type="GO" id="GO:0005524">
    <property type="term" value="F:ATP binding"/>
    <property type="evidence" value="ECO:0007669"/>
    <property type="project" value="InterPro"/>
</dbReference>
<evidence type="ECO:0008006" key="3">
    <source>
        <dbReference type="Google" id="ProtNLM"/>
    </source>
</evidence>
<feature type="non-terminal residue" evidence="1">
    <location>
        <position position="1"/>
    </location>
</feature>
<organism evidence="1 2">
    <name type="scientific">Fusarium oxysporum f. sp. narcissi</name>
    <dbReference type="NCBI Taxonomy" id="451672"/>
    <lineage>
        <taxon>Eukaryota</taxon>
        <taxon>Fungi</taxon>
        <taxon>Dikarya</taxon>
        <taxon>Ascomycota</taxon>
        <taxon>Pezizomycotina</taxon>
        <taxon>Sordariomycetes</taxon>
        <taxon>Hypocreomycetidae</taxon>
        <taxon>Hypocreales</taxon>
        <taxon>Nectriaceae</taxon>
        <taxon>Fusarium</taxon>
        <taxon>Fusarium oxysporum species complex</taxon>
    </lineage>
</organism>
<name>A0A4Q2UWZ8_FUSOX</name>
<dbReference type="GO" id="GO:0009254">
    <property type="term" value="P:peptidoglycan turnover"/>
    <property type="evidence" value="ECO:0007669"/>
    <property type="project" value="InterPro"/>
</dbReference>
<reference evidence="1 2" key="1">
    <citation type="submission" date="2016-12" db="EMBL/GenBank/DDBJ databases">
        <title>Draft genome sequence of Fusarium oxysporum causing rot on Narcissus.</title>
        <authorList>
            <person name="Armitage A.D."/>
            <person name="Taylor A."/>
            <person name="Clarkson J.P."/>
            <person name="Harrison R.J."/>
            <person name="Jackson A.C."/>
        </authorList>
    </citation>
    <scope>NUCLEOTIDE SEQUENCE [LARGE SCALE GENOMIC DNA]</scope>
    <source>
        <strain evidence="1 2">N139</strain>
    </source>
</reference>
<dbReference type="Pfam" id="PF03702">
    <property type="entry name" value="AnmK"/>
    <property type="match status" value="1"/>
</dbReference>
<dbReference type="GO" id="GO:0006040">
    <property type="term" value="P:amino sugar metabolic process"/>
    <property type="evidence" value="ECO:0007669"/>
    <property type="project" value="InterPro"/>
</dbReference>
<dbReference type="SUPFAM" id="SSF53067">
    <property type="entry name" value="Actin-like ATPase domain"/>
    <property type="match status" value="1"/>
</dbReference>
<dbReference type="Gene3D" id="3.30.420.40">
    <property type="match status" value="1"/>
</dbReference>
<dbReference type="Proteomes" id="UP000290540">
    <property type="component" value="Unassembled WGS sequence"/>
</dbReference>
<sequence>DGEKEYDKDGEMGRAGEVDQQMVDEFLQTHPYFALDPPKTTGREVFRDTIAHNLIDRGLEKGMSPNDIVATITRITAQAIVQHYKRYMPTQYGPLAEIYMCGGGARNPNITEYMQNAFPDTRITMLDEAGIPSDAKEAITFAWQGMEAVVGRSIPVPSRVETRRKYILGKVSPGKNYRKLLKKGMSFGGDLEYLPPVKELFNYVGGQVFSTIKQ</sequence>
<accession>A0A4Q2UWZ8</accession>
<proteinExistence type="predicted"/>
<evidence type="ECO:0000313" key="2">
    <source>
        <dbReference type="Proteomes" id="UP000290540"/>
    </source>
</evidence>
<dbReference type="GO" id="GO:0016773">
    <property type="term" value="F:phosphotransferase activity, alcohol group as acceptor"/>
    <property type="evidence" value="ECO:0007669"/>
    <property type="project" value="InterPro"/>
</dbReference>
<dbReference type="InterPro" id="IPR043129">
    <property type="entry name" value="ATPase_NBD"/>
</dbReference>